<sequence>MHPTVGGAAILCLLSGCGIAVSVLLTLLKFQSTHECDAAILSACQLGGAFACGQVLSSEWSTVFTDVPISIVATAYYAVVLGLASGLMWRARRFQAVARPLLLWLAWAGLVVVVLLFLYAALKVGGLCSYCVIVYGITAAVFLITWWMHPEGHRAGLRALFTGVSQRASTAGFVALTFVALVLTQTLAYRQQAASSGPKPSCVASGELPGTTLQTGPTAPTGEIALFVDLACPACAREFDDWLREVSERSVDYRVAIYHFPLEGECLPPGSTQVSPRAMEHESCRAARAVECIEKQRPGAGLELARRLFAAQQEVEGRLFTRENLVGFARAVGLPAADEAAFQHCFEYDEQIVAQIREHVRFAEEQKLTETPGAFLVFYDESGEPLQKLVMLKGAKDMPDRAAYLVKARARVQE</sequence>
<feature type="transmembrane region" description="Helical" evidence="10">
    <location>
        <begin position="168"/>
        <end position="189"/>
    </location>
</feature>
<comment type="subcellular location">
    <subcellularLocation>
        <location evidence="1">Membrane</location>
        <topology evidence="1">Multi-pass membrane protein</topology>
    </subcellularLocation>
</comment>
<evidence type="ECO:0000256" key="6">
    <source>
        <dbReference type="ARBA" id="ARBA00023002"/>
    </source>
</evidence>
<evidence type="ECO:0000259" key="11">
    <source>
        <dbReference type="SMART" id="SM00756"/>
    </source>
</evidence>
<dbReference type="CDD" id="cd10546">
    <property type="entry name" value="VKOR"/>
    <property type="match status" value="1"/>
</dbReference>
<dbReference type="EMBL" id="JAIRAU010000035">
    <property type="protein sequence ID" value="MBZ5712717.1"/>
    <property type="molecule type" value="Genomic_DNA"/>
</dbReference>
<feature type="domain" description="Vitamin K epoxide reductase" evidence="11">
    <location>
        <begin position="4"/>
        <end position="149"/>
    </location>
</feature>
<keyword evidence="9" id="KW-0676">Redox-active center</keyword>
<feature type="transmembrane region" description="Helical" evidence="10">
    <location>
        <begin position="69"/>
        <end position="89"/>
    </location>
</feature>
<feature type="transmembrane region" description="Helical" evidence="10">
    <location>
        <begin position="127"/>
        <end position="147"/>
    </location>
</feature>
<keyword evidence="6" id="KW-0560">Oxidoreductase</keyword>
<evidence type="ECO:0000256" key="9">
    <source>
        <dbReference type="ARBA" id="ARBA00023284"/>
    </source>
</evidence>
<evidence type="ECO:0000256" key="8">
    <source>
        <dbReference type="ARBA" id="ARBA00023157"/>
    </source>
</evidence>
<dbReference type="InterPro" id="IPR012932">
    <property type="entry name" value="VKOR"/>
</dbReference>
<evidence type="ECO:0000313" key="12">
    <source>
        <dbReference type="EMBL" id="MBZ5712717.1"/>
    </source>
</evidence>
<keyword evidence="13" id="KW-1185">Reference proteome</keyword>
<evidence type="ECO:0000256" key="5">
    <source>
        <dbReference type="ARBA" id="ARBA00022989"/>
    </source>
</evidence>
<dbReference type="Proteomes" id="UP001139031">
    <property type="component" value="Unassembled WGS sequence"/>
</dbReference>
<evidence type="ECO:0000256" key="3">
    <source>
        <dbReference type="ARBA" id="ARBA00022692"/>
    </source>
</evidence>
<evidence type="ECO:0000256" key="10">
    <source>
        <dbReference type="SAM" id="Phobius"/>
    </source>
</evidence>
<keyword evidence="7 10" id="KW-0472">Membrane</keyword>
<evidence type="ECO:0000256" key="1">
    <source>
        <dbReference type="ARBA" id="ARBA00004141"/>
    </source>
</evidence>
<keyword evidence="3 10" id="KW-0812">Transmembrane</keyword>
<dbReference type="Gene3D" id="3.40.30.10">
    <property type="entry name" value="Glutaredoxin"/>
    <property type="match status" value="1"/>
</dbReference>
<evidence type="ECO:0000256" key="7">
    <source>
        <dbReference type="ARBA" id="ARBA00023136"/>
    </source>
</evidence>
<organism evidence="12 13">
    <name type="scientific">Nannocystis pusilla</name>
    <dbReference type="NCBI Taxonomy" id="889268"/>
    <lineage>
        <taxon>Bacteria</taxon>
        <taxon>Pseudomonadati</taxon>
        <taxon>Myxococcota</taxon>
        <taxon>Polyangia</taxon>
        <taxon>Nannocystales</taxon>
        <taxon>Nannocystaceae</taxon>
        <taxon>Nannocystis</taxon>
    </lineage>
</organism>
<comment type="caution">
    <text evidence="12">The sequence shown here is derived from an EMBL/GenBank/DDBJ whole genome shotgun (WGS) entry which is preliminary data.</text>
</comment>
<dbReference type="PANTHER" id="PTHR34573">
    <property type="entry name" value="VKC DOMAIN-CONTAINING PROTEIN"/>
    <property type="match status" value="1"/>
</dbReference>
<evidence type="ECO:0000256" key="4">
    <source>
        <dbReference type="ARBA" id="ARBA00022719"/>
    </source>
</evidence>
<dbReference type="InterPro" id="IPR036249">
    <property type="entry name" value="Thioredoxin-like_sf"/>
</dbReference>
<protein>
    <submittedName>
        <fullName evidence="12">DsbA family protein</fullName>
    </submittedName>
</protein>
<comment type="similarity">
    <text evidence="2">Belongs to the VKOR family.</text>
</comment>
<dbReference type="Gene3D" id="1.20.1440.130">
    <property type="entry name" value="VKOR domain"/>
    <property type="match status" value="1"/>
</dbReference>
<reference evidence="12" key="1">
    <citation type="submission" date="2021-08" db="EMBL/GenBank/DDBJ databases">
        <authorList>
            <person name="Stevens D.C."/>
        </authorList>
    </citation>
    <scope>NUCLEOTIDE SEQUENCE</scope>
    <source>
        <strain evidence="12">DSM 53165</strain>
    </source>
</reference>
<keyword evidence="8" id="KW-1015">Disulfide bond</keyword>
<dbReference type="SMART" id="SM00756">
    <property type="entry name" value="VKc"/>
    <property type="match status" value="1"/>
</dbReference>
<keyword evidence="4" id="KW-0874">Quinone</keyword>
<keyword evidence="5 10" id="KW-1133">Transmembrane helix</keyword>
<name>A0ABS7TWS8_9BACT</name>
<evidence type="ECO:0000313" key="13">
    <source>
        <dbReference type="Proteomes" id="UP001139031"/>
    </source>
</evidence>
<dbReference type="InterPro" id="IPR001853">
    <property type="entry name" value="DSBA-like_thioredoxin_dom"/>
</dbReference>
<feature type="transmembrane region" description="Helical" evidence="10">
    <location>
        <begin position="101"/>
        <end position="121"/>
    </location>
</feature>
<dbReference type="InterPro" id="IPR038354">
    <property type="entry name" value="VKOR_sf"/>
</dbReference>
<dbReference type="PANTHER" id="PTHR34573:SF1">
    <property type="entry name" value="VITAMIN K EPOXIDE REDUCTASE DOMAIN-CONTAINING PROTEIN"/>
    <property type="match status" value="1"/>
</dbReference>
<dbReference type="CDD" id="cd02972">
    <property type="entry name" value="DsbA_family"/>
    <property type="match status" value="1"/>
</dbReference>
<dbReference type="Pfam" id="PF01323">
    <property type="entry name" value="DSBA"/>
    <property type="match status" value="1"/>
</dbReference>
<dbReference type="RefSeq" id="WP_224194472.1">
    <property type="nucleotide sequence ID" value="NZ_JAIRAU010000035.1"/>
</dbReference>
<proteinExistence type="inferred from homology"/>
<gene>
    <name evidence="12" type="ORF">K7C98_26035</name>
</gene>
<feature type="transmembrane region" description="Helical" evidence="10">
    <location>
        <begin position="6"/>
        <end position="27"/>
    </location>
</feature>
<accession>A0ABS7TWS8</accession>
<dbReference type="SUPFAM" id="SSF52833">
    <property type="entry name" value="Thioredoxin-like"/>
    <property type="match status" value="1"/>
</dbReference>
<evidence type="ECO:0000256" key="2">
    <source>
        <dbReference type="ARBA" id="ARBA00006214"/>
    </source>
</evidence>
<dbReference type="Pfam" id="PF07884">
    <property type="entry name" value="VKOR"/>
    <property type="match status" value="1"/>
</dbReference>